<evidence type="ECO:0000259" key="2">
    <source>
        <dbReference type="Pfam" id="PF15978"/>
    </source>
</evidence>
<dbReference type="Pfam" id="PF15978">
    <property type="entry name" value="TnsD"/>
    <property type="match status" value="2"/>
</dbReference>
<dbReference type="Proteomes" id="UP001486565">
    <property type="component" value="Chromosome"/>
</dbReference>
<dbReference type="Pfam" id="PF06527">
    <property type="entry name" value="TniQ"/>
    <property type="match status" value="1"/>
</dbReference>
<organism evidence="3 4">
    <name type="scientific">Defluviitalea saccharophila</name>
    <dbReference type="NCBI Taxonomy" id="879970"/>
    <lineage>
        <taxon>Bacteria</taxon>
        <taxon>Bacillati</taxon>
        <taxon>Bacillota</taxon>
        <taxon>Clostridia</taxon>
        <taxon>Lachnospirales</taxon>
        <taxon>Defluviitaleaceae</taxon>
        <taxon>Defluviitalea</taxon>
    </lineage>
</organism>
<dbReference type="InterPro" id="IPR032750">
    <property type="entry name" value="TnsD_C"/>
</dbReference>
<evidence type="ECO:0000313" key="3">
    <source>
        <dbReference type="EMBL" id="WZL68940.1"/>
    </source>
</evidence>
<reference evidence="3 4" key="1">
    <citation type="submission" date="2023-03" db="EMBL/GenBank/DDBJ databases">
        <title>Novel Species.</title>
        <authorList>
            <person name="Ma S."/>
        </authorList>
    </citation>
    <scope>NUCLEOTIDE SEQUENCE [LARGE SCALE GENOMIC DNA]</scope>
    <source>
        <strain evidence="3 4">LIND6LT2</strain>
    </source>
</reference>
<dbReference type="InterPro" id="IPR009492">
    <property type="entry name" value="TniQ"/>
</dbReference>
<sequence>MNFFPTPYPGELLYSILGRYAVRSGNIGDIHNFEDLFSTRSCIATVELPSRLNALIKNMPINSEYTAEYFINNHTLFPFYAAFISPDRAEEIIDLMKNGKGDVSYIKIGLVSNSIPLNKYFKFCPKCFKEDIDTFGEPYWHRVHQVTGVLICPKHKIPIYNSKDLIRGGNRQRFIISSIENCIVEEKIEYPQKLTEKMIWMVKDAEILLKGNYDFRSQEWFKSQFRARLIEKGYARLNNYIHQKKLREDFINFYSEEYLDIVKASVSTTSQNWLSSMVRNNNRNTYVLRYLLLARFLEIPIDTLFNKKIGLDTENDDLKEDNIDAYQELWDEKLKELVKLNLSIREIAATLNSTPKTIRKSIDKLDIKPFWKYNGGGRYLKKRYIDTDEFKTKLKTSREQWLELLDKYPNKSSNKIKQNNQALYRWLTKYDIEWLRSHARSSDGRRNIVNWEKRDAELIEKVKLAVKAMEEGKPERITWTTIGSRLGVSGWLSKRRDKLPQTKEYIESVKENLRDFQIRKIKWAIDELDKNDKEITFWNLSGTAGVKPRYMESIKENIKSIILKKGHDCKLF</sequence>
<gene>
    <name evidence="3" type="ORF">QBE51_08920</name>
</gene>
<feature type="domain" description="TniQ" evidence="1">
    <location>
        <begin position="3"/>
        <end position="157"/>
    </location>
</feature>
<dbReference type="EMBL" id="CP121687">
    <property type="protein sequence ID" value="WZL68940.1"/>
    <property type="molecule type" value="Genomic_DNA"/>
</dbReference>
<protein>
    <submittedName>
        <fullName evidence="3">TnsD family Tn7-like transposition protein</fullName>
    </submittedName>
</protein>
<keyword evidence="4" id="KW-1185">Reference proteome</keyword>
<dbReference type="RefSeq" id="WP_341875948.1">
    <property type="nucleotide sequence ID" value="NZ_CP121687.1"/>
</dbReference>
<accession>A0ABZ2Y222</accession>
<name>A0ABZ2Y222_9FIRM</name>
<proteinExistence type="predicted"/>
<feature type="domain" description="Transposon Tn7 transposition protein TnsD C-terminal" evidence="2">
    <location>
        <begin position="318"/>
        <end position="506"/>
    </location>
</feature>
<evidence type="ECO:0000259" key="1">
    <source>
        <dbReference type="Pfam" id="PF06527"/>
    </source>
</evidence>
<feature type="domain" description="Transposon Tn7 transposition protein TnsD C-terminal" evidence="2">
    <location>
        <begin position="203"/>
        <end position="308"/>
    </location>
</feature>
<evidence type="ECO:0000313" key="4">
    <source>
        <dbReference type="Proteomes" id="UP001486565"/>
    </source>
</evidence>